<protein>
    <recommendedName>
        <fullName evidence="3">SnoaL-like domain-containing protein</fullName>
    </recommendedName>
</protein>
<organism evidence="1 2">
    <name type="scientific">Nakamurella leprariae</name>
    <dbReference type="NCBI Taxonomy" id="2803911"/>
    <lineage>
        <taxon>Bacteria</taxon>
        <taxon>Bacillati</taxon>
        <taxon>Actinomycetota</taxon>
        <taxon>Actinomycetes</taxon>
        <taxon>Nakamurellales</taxon>
        <taxon>Nakamurellaceae</taxon>
        <taxon>Nakamurella</taxon>
    </lineage>
</organism>
<name>A0A939C2Q9_9ACTN</name>
<dbReference type="EMBL" id="JAERWK010000019">
    <property type="protein sequence ID" value="MBM9468549.1"/>
    <property type="molecule type" value="Genomic_DNA"/>
</dbReference>
<evidence type="ECO:0008006" key="3">
    <source>
        <dbReference type="Google" id="ProtNLM"/>
    </source>
</evidence>
<dbReference type="SUPFAM" id="SSF54427">
    <property type="entry name" value="NTF2-like"/>
    <property type="match status" value="1"/>
</dbReference>
<dbReference type="Gene3D" id="3.10.450.50">
    <property type="match status" value="1"/>
</dbReference>
<keyword evidence="2" id="KW-1185">Reference proteome</keyword>
<reference evidence="1" key="1">
    <citation type="submission" date="2021-01" db="EMBL/GenBank/DDBJ databases">
        <title>YIM 132084 draft genome.</title>
        <authorList>
            <person name="An D."/>
        </authorList>
    </citation>
    <scope>NUCLEOTIDE SEQUENCE</scope>
    <source>
        <strain evidence="1">YIM 132084</strain>
    </source>
</reference>
<dbReference type="RefSeq" id="WP_205261503.1">
    <property type="nucleotide sequence ID" value="NZ_JAERWK010000019.1"/>
</dbReference>
<gene>
    <name evidence="1" type="ORF">JL106_14790</name>
</gene>
<evidence type="ECO:0000313" key="1">
    <source>
        <dbReference type="EMBL" id="MBM9468549.1"/>
    </source>
</evidence>
<dbReference type="Proteomes" id="UP000663792">
    <property type="component" value="Unassembled WGS sequence"/>
</dbReference>
<dbReference type="AlphaFoldDB" id="A0A939C2Q9"/>
<dbReference type="InterPro" id="IPR032710">
    <property type="entry name" value="NTF2-like_dom_sf"/>
</dbReference>
<accession>A0A939C2Q9</accession>
<comment type="caution">
    <text evidence="1">The sequence shown here is derived from an EMBL/GenBank/DDBJ whole genome shotgun (WGS) entry which is preliminary data.</text>
</comment>
<proteinExistence type="predicted"/>
<evidence type="ECO:0000313" key="2">
    <source>
        <dbReference type="Proteomes" id="UP000663792"/>
    </source>
</evidence>
<sequence>MSTHPGIDPLDSIRKLQARLDQVDGATRRTLQTSIDRLAAELVGDVEGIMRTLADDFHLVNVAPDGTRTEGPRGAAVRAAFEGLCAGGQSTVWVEWEQFAVDAHTFAGIGAVRMVVPAGLAAAMGIPADPAAGPDARYSTTSHSAVFIDFDDQGLMTSETVFADPTRTVRRLAGPDEQFDNRQLAARLG</sequence>